<organism evidence="1 2">
    <name type="scientific">Phytophthora nicotianae P1976</name>
    <dbReference type="NCBI Taxonomy" id="1317066"/>
    <lineage>
        <taxon>Eukaryota</taxon>
        <taxon>Sar</taxon>
        <taxon>Stramenopiles</taxon>
        <taxon>Oomycota</taxon>
        <taxon>Peronosporomycetes</taxon>
        <taxon>Peronosporales</taxon>
        <taxon>Peronosporaceae</taxon>
        <taxon>Phytophthora</taxon>
    </lineage>
</organism>
<comment type="caution">
    <text evidence="1">The sequence shown here is derived from an EMBL/GenBank/DDBJ whole genome shotgun (WGS) entry which is preliminary data.</text>
</comment>
<dbReference type="EMBL" id="ANJA01003119">
    <property type="protein sequence ID" value="ETO66012.1"/>
    <property type="molecule type" value="Genomic_DNA"/>
</dbReference>
<dbReference type="AlphaFoldDB" id="A0A080ZHA1"/>
<evidence type="ECO:0000313" key="1">
    <source>
        <dbReference type="EMBL" id="ETO66012.1"/>
    </source>
</evidence>
<proteinExistence type="predicted"/>
<gene>
    <name evidence="1" type="ORF">F444_16729</name>
</gene>
<accession>A0A080ZHA1</accession>
<sequence>MSPYFRNNKILRRYLGVNDKVRDSAFRDFKKAIKSSLALFFALKKKNKNTTFPELKFKSKFALSNTIEIYSRSIKSICVVEWGSQNHAAIHSDTQCPGLPTDGGGTPITVGLLRAHLVYPSAGLDTLLWWTR</sequence>
<protein>
    <submittedName>
        <fullName evidence="1">Uncharacterized protein</fullName>
    </submittedName>
</protein>
<reference evidence="1 2" key="1">
    <citation type="submission" date="2013-11" db="EMBL/GenBank/DDBJ databases">
        <title>The Genome Sequence of Phytophthora parasitica P1976.</title>
        <authorList>
            <consortium name="The Broad Institute Genomics Platform"/>
            <person name="Russ C."/>
            <person name="Tyler B."/>
            <person name="Panabieres F."/>
            <person name="Shan W."/>
            <person name="Tripathy S."/>
            <person name="Grunwald N."/>
            <person name="Machado M."/>
            <person name="Johnson C.S."/>
            <person name="Walker B."/>
            <person name="Young S."/>
            <person name="Zeng Q."/>
            <person name="Gargeya S."/>
            <person name="Fitzgerald M."/>
            <person name="Haas B."/>
            <person name="Abouelleil A."/>
            <person name="Allen A.W."/>
            <person name="Alvarado L."/>
            <person name="Arachchi H.M."/>
            <person name="Berlin A.M."/>
            <person name="Chapman S.B."/>
            <person name="Gainer-Dewar J."/>
            <person name="Goldberg J."/>
            <person name="Griggs A."/>
            <person name="Gujja S."/>
            <person name="Hansen M."/>
            <person name="Howarth C."/>
            <person name="Imamovic A."/>
            <person name="Ireland A."/>
            <person name="Larimer J."/>
            <person name="McCowan C."/>
            <person name="Murphy C."/>
            <person name="Pearson M."/>
            <person name="Poon T.W."/>
            <person name="Priest M."/>
            <person name="Roberts A."/>
            <person name="Saif S."/>
            <person name="Shea T."/>
            <person name="Sisk P."/>
            <person name="Sykes S."/>
            <person name="Wortman J."/>
            <person name="Nusbaum C."/>
            <person name="Birren B."/>
        </authorList>
    </citation>
    <scope>NUCLEOTIDE SEQUENCE [LARGE SCALE GENOMIC DNA]</scope>
    <source>
        <strain evidence="1 2">P1976</strain>
    </source>
</reference>
<name>A0A080ZHA1_PHYNI</name>
<dbReference type="Proteomes" id="UP000028582">
    <property type="component" value="Unassembled WGS sequence"/>
</dbReference>
<evidence type="ECO:0000313" key="2">
    <source>
        <dbReference type="Proteomes" id="UP000028582"/>
    </source>
</evidence>